<protein>
    <recommendedName>
        <fullName evidence="4">SMP-30/Gluconolactonase/LRE-like region domain-containing protein</fullName>
    </recommendedName>
</protein>
<feature type="signal peptide" evidence="1">
    <location>
        <begin position="1"/>
        <end position="24"/>
    </location>
</feature>
<dbReference type="STRING" id="1196081.A0A364L155"/>
<keyword evidence="1" id="KW-0732">Signal</keyword>
<evidence type="ECO:0000313" key="3">
    <source>
        <dbReference type="Proteomes" id="UP000249363"/>
    </source>
</evidence>
<comment type="caution">
    <text evidence="2">The sequence shown here is derived from an EMBL/GenBank/DDBJ whole genome shotgun (WGS) entry which is preliminary data.</text>
</comment>
<dbReference type="RefSeq" id="XP_040734030.1">
    <property type="nucleotide sequence ID" value="XM_040878012.1"/>
</dbReference>
<evidence type="ECO:0000256" key="1">
    <source>
        <dbReference type="SAM" id="SignalP"/>
    </source>
</evidence>
<dbReference type="OrthoDB" id="9977941at2759"/>
<dbReference type="InterPro" id="IPR052998">
    <property type="entry name" value="Hetero-Diels-Alderase-like"/>
</dbReference>
<evidence type="ECO:0000313" key="2">
    <source>
        <dbReference type="EMBL" id="RAO69514.1"/>
    </source>
</evidence>
<dbReference type="PANTHER" id="PTHR42060">
    <property type="entry name" value="NHL REPEAT-CONTAINING PROTEIN-RELATED"/>
    <property type="match status" value="1"/>
</dbReference>
<evidence type="ECO:0008006" key="4">
    <source>
        <dbReference type="Google" id="ProtNLM"/>
    </source>
</evidence>
<proteinExistence type="predicted"/>
<dbReference type="Proteomes" id="UP000249363">
    <property type="component" value="Unassembled WGS sequence"/>
</dbReference>
<gene>
    <name evidence="2" type="ORF">BHQ10_005526</name>
</gene>
<name>A0A364L155_TALAM</name>
<dbReference type="SUPFAM" id="SSF63829">
    <property type="entry name" value="Calcium-dependent phosphotriesterase"/>
    <property type="match status" value="1"/>
</dbReference>
<dbReference type="EMBL" id="MIKG01000010">
    <property type="protein sequence ID" value="RAO69514.1"/>
    <property type="molecule type" value="Genomic_DNA"/>
</dbReference>
<dbReference type="InterPro" id="IPR011042">
    <property type="entry name" value="6-blade_b-propeller_TolB-like"/>
</dbReference>
<reference evidence="2 3" key="1">
    <citation type="journal article" date="2017" name="Biotechnol. Biofuels">
        <title>Differential beta-glucosidase expression as a function of carbon source availability in Talaromyces amestolkiae: a genomic and proteomic approach.</title>
        <authorList>
            <person name="de Eugenio L.I."/>
            <person name="Mendez-Liter J.A."/>
            <person name="Nieto-Dominguez M."/>
            <person name="Alonso L."/>
            <person name="Gil-Munoz J."/>
            <person name="Barriuso J."/>
            <person name="Prieto A."/>
            <person name="Martinez M.J."/>
        </authorList>
    </citation>
    <scope>NUCLEOTIDE SEQUENCE [LARGE SCALE GENOMIC DNA]</scope>
    <source>
        <strain evidence="2 3">CIB</strain>
    </source>
</reference>
<organism evidence="2 3">
    <name type="scientific">Talaromyces amestolkiae</name>
    <dbReference type="NCBI Taxonomy" id="1196081"/>
    <lineage>
        <taxon>Eukaryota</taxon>
        <taxon>Fungi</taxon>
        <taxon>Dikarya</taxon>
        <taxon>Ascomycota</taxon>
        <taxon>Pezizomycotina</taxon>
        <taxon>Eurotiomycetes</taxon>
        <taxon>Eurotiomycetidae</taxon>
        <taxon>Eurotiales</taxon>
        <taxon>Trichocomaceae</taxon>
        <taxon>Talaromyces</taxon>
        <taxon>Talaromyces sect. Talaromyces</taxon>
    </lineage>
</organism>
<feature type="chain" id="PRO_5016602956" description="SMP-30/Gluconolactonase/LRE-like region domain-containing protein" evidence="1">
    <location>
        <begin position="25"/>
        <end position="360"/>
    </location>
</feature>
<dbReference type="Gene3D" id="2.120.10.30">
    <property type="entry name" value="TolB, C-terminal domain"/>
    <property type="match status" value="1"/>
</dbReference>
<dbReference type="PANTHER" id="PTHR42060:SF1">
    <property type="entry name" value="NHL REPEAT-CONTAINING PROTEIN"/>
    <property type="match status" value="1"/>
</dbReference>
<dbReference type="GeneID" id="63794742"/>
<accession>A0A364L155</accession>
<keyword evidence="3" id="KW-1185">Reference proteome</keyword>
<dbReference type="AlphaFoldDB" id="A0A364L155"/>
<sequence>MQLFSSTSTLALISALAFTPNIQGRLVQAPARSDSPSARTIWQASSTPTWIENLAFRPSNGDILFGLVTEPSLYQLKDPLNQATAKLLYEFPDVTSVLGMSEIADDIFAVVVGNFTTTTVTATEGSFSLWKVDFANGNCGDGERPEISKITNIPEAMFLNGLTKAESHRHLKHEGQLATVLIADSVLGAVWKVNTSTGDYEMGISLPEMLPPTNASLDIGINGIAIYDSSLYWTNTASESIYAVPIDSSTCSILPNTTVRTVAEDIGIAVDDLTFDFNNNLYVAGGDTVVVFSDADDHSKSKLKPRTVVGSTKTMTVAGSTSVRFGGDVLYVTTDGGMAAPVNGTIVEAGKIVALQYLDV</sequence>